<dbReference type="AlphaFoldDB" id="A0A0V1FBB9"/>
<keyword evidence="2" id="KW-1185">Reference proteome</keyword>
<name>A0A0V1FBB9_TRIPS</name>
<evidence type="ECO:0000313" key="1">
    <source>
        <dbReference type="EMBL" id="KRY83090.1"/>
    </source>
</evidence>
<proteinExistence type="predicted"/>
<dbReference type="Proteomes" id="UP000054995">
    <property type="component" value="Unassembled WGS sequence"/>
</dbReference>
<reference evidence="1 2" key="1">
    <citation type="submission" date="2015-01" db="EMBL/GenBank/DDBJ databases">
        <title>Evolution of Trichinella species and genotypes.</title>
        <authorList>
            <person name="Korhonen P.K."/>
            <person name="Edoardo P."/>
            <person name="Giuseppe L.R."/>
            <person name="Gasser R.B."/>
        </authorList>
    </citation>
    <scope>NUCLEOTIDE SEQUENCE [LARGE SCALE GENOMIC DNA]</scope>
    <source>
        <strain evidence="1">ISS470</strain>
    </source>
</reference>
<evidence type="ECO:0000313" key="2">
    <source>
        <dbReference type="Proteomes" id="UP000054995"/>
    </source>
</evidence>
<dbReference type="EMBL" id="JYDT01000151">
    <property type="protein sequence ID" value="KRY83090.1"/>
    <property type="molecule type" value="Genomic_DNA"/>
</dbReference>
<organism evidence="1 2">
    <name type="scientific">Trichinella pseudospiralis</name>
    <name type="common">Parasitic roundworm</name>
    <dbReference type="NCBI Taxonomy" id="6337"/>
    <lineage>
        <taxon>Eukaryota</taxon>
        <taxon>Metazoa</taxon>
        <taxon>Ecdysozoa</taxon>
        <taxon>Nematoda</taxon>
        <taxon>Enoplea</taxon>
        <taxon>Dorylaimia</taxon>
        <taxon>Trichinellida</taxon>
        <taxon>Trichinellidae</taxon>
        <taxon>Trichinella</taxon>
    </lineage>
</organism>
<gene>
    <name evidence="1" type="ORF">T4D_5949</name>
</gene>
<protein>
    <submittedName>
        <fullName evidence="1">Uncharacterized protein</fullName>
    </submittedName>
</protein>
<sequence>MLLATAFLHVSQVDTDDSLLEASTTGLTKTENEMTNQKKIFRKSQFLALYYANSDRHNGALSSVMGHLIV</sequence>
<accession>A0A0V1FBB9</accession>
<comment type="caution">
    <text evidence="1">The sequence shown here is derived from an EMBL/GenBank/DDBJ whole genome shotgun (WGS) entry which is preliminary data.</text>
</comment>